<protein>
    <submittedName>
        <fullName evidence="1">Adenosylcobinamide amidohydrolase</fullName>
    </submittedName>
</protein>
<dbReference type="Proteomes" id="UP001108123">
    <property type="component" value="Unassembled WGS sequence"/>
</dbReference>
<reference evidence="1" key="1">
    <citation type="submission" date="2022-01" db="EMBL/GenBank/DDBJ databases">
        <title>Collection of gut derived symbiotic bacterial strains cultured from healthy donors.</title>
        <authorList>
            <person name="Lin H."/>
            <person name="Kohout C."/>
            <person name="Waligurski E."/>
            <person name="Pamer E.G."/>
        </authorList>
    </citation>
    <scope>NUCLEOTIDE SEQUENCE</scope>
    <source>
        <strain evidence="1">MSK.14.39</strain>
    </source>
</reference>
<sequence>MMKYIDIKKYNNTLIVTDANLSSDTLTGALVTSTEAKFAILVIYMIRSMYENK</sequence>
<comment type="caution">
    <text evidence="1">The sequence shown here is derived from an EMBL/GenBank/DDBJ whole genome shotgun (WGS) entry which is preliminary data.</text>
</comment>
<dbReference type="AlphaFoldDB" id="A0A9Q4AAX7"/>
<evidence type="ECO:0000313" key="1">
    <source>
        <dbReference type="EMBL" id="MCG4564342.1"/>
    </source>
</evidence>
<name>A0A9Q4AAX7_9FIRM</name>
<gene>
    <name evidence="1" type="ORF">L0P62_02665</name>
</gene>
<accession>A0A9Q4AAX7</accession>
<dbReference type="EMBL" id="JAKNID010000005">
    <property type="protein sequence ID" value="MCG4564342.1"/>
    <property type="molecule type" value="Genomic_DNA"/>
</dbReference>
<keyword evidence="2" id="KW-1185">Reference proteome</keyword>
<proteinExistence type="predicted"/>
<evidence type="ECO:0000313" key="2">
    <source>
        <dbReference type="Proteomes" id="UP001108123"/>
    </source>
</evidence>
<organism evidence="1 2">
    <name type="scientific">Anaerosalibacter bizertensis</name>
    <dbReference type="NCBI Taxonomy" id="932217"/>
    <lineage>
        <taxon>Bacteria</taxon>
        <taxon>Bacillati</taxon>
        <taxon>Bacillota</taxon>
        <taxon>Tissierellia</taxon>
        <taxon>Tissierellales</taxon>
        <taxon>Sporanaerobacteraceae</taxon>
        <taxon>Anaerosalibacter</taxon>
    </lineage>
</organism>
<dbReference type="RefSeq" id="WP_237915304.1">
    <property type="nucleotide sequence ID" value="NZ_JAKNID010000005.1"/>
</dbReference>